<feature type="chain" id="PRO_5045328254" evidence="1">
    <location>
        <begin position="21"/>
        <end position="221"/>
    </location>
</feature>
<organism evidence="2 3">
    <name type="scientific">Metapseudomonas resinovorans</name>
    <name type="common">Pseudomonas resinovorans</name>
    <dbReference type="NCBI Taxonomy" id="53412"/>
    <lineage>
        <taxon>Bacteria</taxon>
        <taxon>Pseudomonadati</taxon>
        <taxon>Pseudomonadota</taxon>
        <taxon>Gammaproteobacteria</taxon>
        <taxon>Pseudomonadales</taxon>
        <taxon>Pseudomonadaceae</taxon>
        <taxon>Metapseudomonas</taxon>
    </lineage>
</organism>
<evidence type="ECO:0000313" key="2">
    <source>
        <dbReference type="EMBL" id="MDA8486257.1"/>
    </source>
</evidence>
<keyword evidence="3" id="KW-1185">Reference proteome</keyword>
<proteinExistence type="predicted"/>
<dbReference type="Proteomes" id="UP001211689">
    <property type="component" value="Unassembled WGS sequence"/>
</dbReference>
<evidence type="ECO:0000256" key="1">
    <source>
        <dbReference type="SAM" id="SignalP"/>
    </source>
</evidence>
<accession>A0ABT4YCC0</accession>
<reference evidence="2 3" key="1">
    <citation type="submission" date="2022-07" db="EMBL/GenBank/DDBJ databases">
        <title>Genome Analysis of Selected Gammaproteobacteria from Nigerian Food snails.</title>
        <authorList>
            <person name="Okafor A.C."/>
        </authorList>
    </citation>
    <scope>NUCLEOTIDE SEQUENCE [LARGE SCALE GENOMIC DNA]</scope>
    <source>
        <strain evidence="2 3">Awg 2</strain>
    </source>
</reference>
<dbReference type="InterPro" id="IPR010546">
    <property type="entry name" value="DUF1120"/>
</dbReference>
<dbReference type="RefSeq" id="WP_271472229.1">
    <property type="nucleotide sequence ID" value="NZ_JANEWF010000043.1"/>
</dbReference>
<feature type="signal peptide" evidence="1">
    <location>
        <begin position="1"/>
        <end position="20"/>
    </location>
</feature>
<keyword evidence="1" id="KW-0732">Signal</keyword>
<name>A0ABT4YCC0_METRE</name>
<dbReference type="EMBL" id="JANEWF010000043">
    <property type="protein sequence ID" value="MDA8486257.1"/>
    <property type="molecule type" value="Genomic_DNA"/>
</dbReference>
<protein>
    <submittedName>
        <fullName evidence="2">DUF1120 domain-containing protein</fullName>
    </submittedName>
</protein>
<dbReference type="Pfam" id="PF06551">
    <property type="entry name" value="DUF1120"/>
    <property type="match status" value="1"/>
</dbReference>
<sequence length="221" mass="22872">MKKLVFAPLVLAFAANTALAANSVDLRVTGTITPAACDISLAGGDFDLGTISAQDLNATTETDLGSSTTKQLNIVCSGATQVAFKAIDNRASSRPSGVTGTSSIFGMGMDSANNPIGYYKIFSWPANAVANGSPAVFRHSNDEGATWTEAAKDASVSFVAYDIQQRIYAIDPTSGGTGQPTPITSASAIIQVRPIIQPENTLDTSSEIAIDGSATIELVYL</sequence>
<gene>
    <name evidence="2" type="ORF">NNO07_24595</name>
</gene>
<comment type="caution">
    <text evidence="2">The sequence shown here is derived from an EMBL/GenBank/DDBJ whole genome shotgun (WGS) entry which is preliminary data.</text>
</comment>
<evidence type="ECO:0000313" key="3">
    <source>
        <dbReference type="Proteomes" id="UP001211689"/>
    </source>
</evidence>